<dbReference type="CDD" id="cd05008">
    <property type="entry name" value="SIS_GlmS_GlmD_1"/>
    <property type="match status" value="1"/>
</dbReference>
<evidence type="ECO:0000313" key="4">
    <source>
        <dbReference type="Proteomes" id="UP000199109"/>
    </source>
</evidence>
<accession>A0A1G7HXT2</accession>
<dbReference type="GO" id="GO:0097367">
    <property type="term" value="F:carbohydrate derivative binding"/>
    <property type="evidence" value="ECO:0007669"/>
    <property type="project" value="InterPro"/>
</dbReference>
<dbReference type="AlphaFoldDB" id="A0A1G7HXT2"/>
<dbReference type="RefSeq" id="WP_091873350.1">
    <property type="nucleotide sequence ID" value="NZ_FNAO01000010.1"/>
</dbReference>
<dbReference type="PANTHER" id="PTHR10937:SF4">
    <property type="entry name" value="GLUCOSAMINE-6-PHOSPHATE DEAMINASE"/>
    <property type="match status" value="1"/>
</dbReference>
<dbReference type="InterPro" id="IPR001347">
    <property type="entry name" value="SIS_dom"/>
</dbReference>
<dbReference type="InterPro" id="IPR046348">
    <property type="entry name" value="SIS_dom_sf"/>
</dbReference>
<evidence type="ECO:0000313" key="3">
    <source>
        <dbReference type="EMBL" id="SDF05046.1"/>
    </source>
</evidence>
<evidence type="ECO:0000259" key="2">
    <source>
        <dbReference type="PROSITE" id="PS51464"/>
    </source>
</evidence>
<feature type="domain" description="SIS" evidence="2">
    <location>
        <begin position="48"/>
        <end position="196"/>
    </location>
</feature>
<dbReference type="EMBL" id="FNAO01000010">
    <property type="protein sequence ID" value="SDF05046.1"/>
    <property type="molecule type" value="Genomic_DNA"/>
</dbReference>
<keyword evidence="3" id="KW-0413">Isomerase</keyword>
<dbReference type="SUPFAM" id="SSF53697">
    <property type="entry name" value="SIS domain"/>
    <property type="match status" value="1"/>
</dbReference>
<dbReference type="GO" id="GO:1901135">
    <property type="term" value="P:carbohydrate derivative metabolic process"/>
    <property type="evidence" value="ECO:0007669"/>
    <property type="project" value="InterPro"/>
</dbReference>
<protein>
    <submittedName>
        <fullName evidence="3">Galactosamine 6-phosphate isomerase AgaS</fullName>
    </submittedName>
</protein>
<dbReference type="Proteomes" id="UP000199109">
    <property type="component" value="Unassembled WGS sequence"/>
</dbReference>
<organism evidence="3 4">
    <name type="scientific">Pricia antarctica</name>
    <dbReference type="NCBI Taxonomy" id="641691"/>
    <lineage>
        <taxon>Bacteria</taxon>
        <taxon>Pseudomonadati</taxon>
        <taxon>Bacteroidota</taxon>
        <taxon>Flavobacteriia</taxon>
        <taxon>Flavobacteriales</taxon>
        <taxon>Flavobacteriaceae</taxon>
        <taxon>Pricia</taxon>
    </lineage>
</organism>
<dbReference type="GO" id="GO:0016853">
    <property type="term" value="F:isomerase activity"/>
    <property type="evidence" value="ECO:0007669"/>
    <property type="project" value="UniProtKB-KW"/>
</dbReference>
<dbReference type="InterPro" id="IPR035466">
    <property type="entry name" value="GlmS/AgaS_SIS"/>
</dbReference>
<dbReference type="Pfam" id="PF01380">
    <property type="entry name" value="SIS"/>
    <property type="match status" value="1"/>
</dbReference>
<dbReference type="PANTHER" id="PTHR10937">
    <property type="entry name" value="GLUCOSAMINE--FRUCTOSE-6-PHOSPHATE AMINOTRANSFERASE, ISOMERIZING"/>
    <property type="match status" value="1"/>
</dbReference>
<dbReference type="STRING" id="641691.SAMN05421636_11083"/>
<dbReference type="OrthoDB" id="9779207at2"/>
<reference evidence="3 4" key="1">
    <citation type="submission" date="2016-10" db="EMBL/GenBank/DDBJ databases">
        <authorList>
            <person name="de Groot N.N."/>
        </authorList>
    </citation>
    <scope>NUCLEOTIDE SEQUENCE [LARGE SCALE GENOMIC DNA]</scope>
    <source>
        <strain evidence="3 4">DSM 23421</strain>
    </source>
</reference>
<sequence>MKYLGIDETVLKKRNGIFTAREIAGQPVLWSTIRDKVSEEKVQIASFLDEVLPKVDTIILTGAGTSAFIGLSLSGEIQRKTGVTTLSVATTHLVSHPEDYFRKTSSILLISFARSGNSPESVATLRLADRYCHTCYNLVITCNETGKLAEYKVKNERYSFILPAEANDQSLAMTGSYTGMMLTALLINTINQPEAVNPLVDHAITCANTIFKKYSNELKRITDLPFKRAIFLGSGPQFGTAMESHLKLQELTDGQVICKYDSYLGFRHGPKAVVDEETLMVYYFSNNQDVLRYEKDLVKGMDQGKKPLFQIGISEVELKDISFDAHFQLPKINSAGNEAFLAVSNILFGQLLAFYKSMQLGLSPDSPSSSKAISRVVEGVTIY</sequence>
<proteinExistence type="predicted"/>
<keyword evidence="4" id="KW-1185">Reference proteome</keyword>
<gene>
    <name evidence="3" type="ORF">SAMN05421636_11083</name>
</gene>
<name>A0A1G7HXT2_9FLAO</name>
<evidence type="ECO:0000256" key="1">
    <source>
        <dbReference type="ARBA" id="ARBA00022737"/>
    </source>
</evidence>
<keyword evidence="1" id="KW-0677">Repeat</keyword>
<dbReference type="Gene3D" id="3.40.50.10490">
    <property type="entry name" value="Glucose-6-phosphate isomerase like protein, domain 1"/>
    <property type="match status" value="2"/>
</dbReference>
<dbReference type="PROSITE" id="PS51464">
    <property type="entry name" value="SIS"/>
    <property type="match status" value="1"/>
</dbReference>